<keyword evidence="1" id="KW-1133">Transmembrane helix</keyword>
<comment type="caution">
    <text evidence="2">The sequence shown here is derived from an EMBL/GenBank/DDBJ whole genome shotgun (WGS) entry which is preliminary data.</text>
</comment>
<organism evidence="2 3">
    <name type="scientific">Bacteroides faecalis</name>
    <dbReference type="NCBI Taxonomy" id="2447885"/>
    <lineage>
        <taxon>Bacteria</taxon>
        <taxon>Pseudomonadati</taxon>
        <taxon>Bacteroidota</taxon>
        <taxon>Bacteroidia</taxon>
        <taxon>Bacteroidales</taxon>
        <taxon>Bacteroidaceae</taxon>
        <taxon>Bacteroides</taxon>
    </lineage>
</organism>
<evidence type="ECO:0000313" key="3">
    <source>
        <dbReference type="Proteomes" id="UP000288079"/>
    </source>
</evidence>
<dbReference type="Proteomes" id="UP000288079">
    <property type="component" value="Unassembled WGS sequence"/>
</dbReference>
<keyword evidence="1" id="KW-0472">Membrane</keyword>
<name>A0A401M0K0_9BACE</name>
<sequence>MKRTTYILIGLFIAGLIVLADGILVMFSGGKPYDSNDILFGGEQVTKEFPTFRVIWLTQSVLAKEDCVVGWRTPV</sequence>
<keyword evidence="3" id="KW-1185">Reference proteome</keyword>
<dbReference type="AlphaFoldDB" id="A0A401M0K0"/>
<feature type="transmembrane region" description="Helical" evidence="1">
    <location>
        <begin position="6"/>
        <end position="27"/>
    </location>
</feature>
<gene>
    <name evidence="2" type="ORF">KGMB02408_41800</name>
</gene>
<reference evidence="2 3" key="1">
    <citation type="submission" date="2018-10" db="EMBL/GenBank/DDBJ databases">
        <title>Draft Genome Sequence of Bacteroides sp. KCTC 15687.</title>
        <authorList>
            <person name="Yu S.Y."/>
            <person name="Kim J.S."/>
            <person name="Oh B.S."/>
            <person name="Park S.H."/>
            <person name="Kang S.W."/>
            <person name="Park J.E."/>
            <person name="Choi S.H."/>
            <person name="Han K.I."/>
            <person name="Lee K.C."/>
            <person name="Eom M.K."/>
            <person name="Suh M.K."/>
            <person name="Lee D.H."/>
            <person name="Yoon H."/>
            <person name="Kim B."/>
            <person name="Yang S.J."/>
            <person name="Lee J.S."/>
            <person name="Lee J.H."/>
        </authorList>
    </citation>
    <scope>NUCLEOTIDE SEQUENCE [LARGE SCALE GENOMIC DNA]</scope>
    <source>
        <strain evidence="2 3">KCTC 15687</strain>
    </source>
</reference>
<evidence type="ECO:0000256" key="1">
    <source>
        <dbReference type="SAM" id="Phobius"/>
    </source>
</evidence>
<evidence type="ECO:0000313" key="2">
    <source>
        <dbReference type="EMBL" id="GCB37235.1"/>
    </source>
</evidence>
<proteinExistence type="predicted"/>
<dbReference type="RefSeq" id="WP_235016884.1">
    <property type="nucleotide sequence ID" value="NZ_BHWB01000022.1"/>
</dbReference>
<dbReference type="EMBL" id="BHWB01000022">
    <property type="protein sequence ID" value="GCB37235.1"/>
    <property type="molecule type" value="Genomic_DNA"/>
</dbReference>
<protein>
    <submittedName>
        <fullName evidence="2">Uncharacterized protein</fullName>
    </submittedName>
</protein>
<accession>A0A401M0K0</accession>
<keyword evidence="1" id="KW-0812">Transmembrane</keyword>